<feature type="domain" description="PAC" evidence="9">
    <location>
        <begin position="203"/>
        <end position="254"/>
    </location>
</feature>
<dbReference type="PANTHER" id="PTHR32071">
    <property type="entry name" value="TRANSCRIPTIONAL REGULATORY PROTEIN"/>
    <property type="match status" value="1"/>
</dbReference>
<dbReference type="Pfam" id="PF25601">
    <property type="entry name" value="AAA_lid_14"/>
    <property type="match status" value="1"/>
</dbReference>
<dbReference type="eggNOG" id="COG2204">
    <property type="taxonomic scope" value="Bacteria"/>
</dbReference>
<dbReference type="Pfam" id="PF00158">
    <property type="entry name" value="Sigma54_activat"/>
    <property type="match status" value="1"/>
</dbReference>
<dbReference type="InterPro" id="IPR029016">
    <property type="entry name" value="GAF-like_dom_sf"/>
</dbReference>
<dbReference type="Pfam" id="PF02954">
    <property type="entry name" value="HTH_8"/>
    <property type="match status" value="1"/>
</dbReference>
<keyword evidence="6" id="KW-0804">Transcription</keyword>
<organism evidence="10 11">
    <name type="scientific">Desulfobacca acetoxidans (strain ATCC 700848 / DSM 11109 / ASRB2)</name>
    <dbReference type="NCBI Taxonomy" id="880072"/>
    <lineage>
        <taxon>Bacteria</taxon>
        <taxon>Pseudomonadati</taxon>
        <taxon>Thermodesulfobacteriota</taxon>
        <taxon>Desulfobaccia</taxon>
        <taxon>Desulfobaccales</taxon>
        <taxon>Desulfobaccaceae</taxon>
        <taxon>Desulfobacca</taxon>
    </lineage>
</organism>
<dbReference type="FunFam" id="3.40.50.300:FF:000006">
    <property type="entry name" value="DNA-binding transcriptional regulator NtrC"/>
    <property type="match status" value="1"/>
</dbReference>
<dbReference type="HOGENOM" id="CLU_000445_8_1_7"/>
<dbReference type="PRINTS" id="PR01590">
    <property type="entry name" value="HTHFIS"/>
</dbReference>
<keyword evidence="2" id="KW-0067">ATP-binding</keyword>
<dbReference type="InterPro" id="IPR035965">
    <property type="entry name" value="PAS-like_dom_sf"/>
</dbReference>
<dbReference type="Gene3D" id="1.10.10.60">
    <property type="entry name" value="Homeodomain-like"/>
    <property type="match status" value="1"/>
</dbReference>
<keyword evidence="5" id="KW-0010">Activator</keyword>
<evidence type="ECO:0000259" key="8">
    <source>
        <dbReference type="PROSITE" id="PS50112"/>
    </source>
</evidence>
<dbReference type="GO" id="GO:0043565">
    <property type="term" value="F:sequence-specific DNA binding"/>
    <property type="evidence" value="ECO:0007669"/>
    <property type="project" value="InterPro"/>
</dbReference>
<keyword evidence="4" id="KW-0238">DNA-binding</keyword>
<dbReference type="Gene3D" id="3.30.450.40">
    <property type="match status" value="1"/>
</dbReference>
<reference evidence="11" key="2">
    <citation type="submission" date="2011-03" db="EMBL/GenBank/DDBJ databases">
        <title>The complete genome of Desulfobacca acetoxidans DSM 11109.</title>
        <authorList>
            <consortium name="US DOE Joint Genome Institute (JGI-PGF)"/>
            <person name="Lucas S."/>
            <person name="Copeland A."/>
            <person name="Lapidus A."/>
            <person name="Bruce D."/>
            <person name="Goodwin L."/>
            <person name="Pitluck S."/>
            <person name="Peters L."/>
            <person name="Kyrpides N."/>
            <person name="Mavromatis K."/>
            <person name="Ivanova N."/>
            <person name="Ovchinnikova G."/>
            <person name="Teshima H."/>
            <person name="Detter J.C."/>
            <person name="Han C."/>
            <person name="Land M."/>
            <person name="Hauser L."/>
            <person name="Markowitz V."/>
            <person name="Cheng J.-F."/>
            <person name="Hugenholtz P."/>
            <person name="Woyke T."/>
            <person name="Wu D."/>
            <person name="Spring S."/>
            <person name="Schueler E."/>
            <person name="Brambilla E."/>
            <person name="Klenk H.-P."/>
            <person name="Eisen J.A."/>
        </authorList>
    </citation>
    <scope>NUCLEOTIDE SEQUENCE [LARGE SCALE GENOMIC DNA]</scope>
    <source>
        <strain evidence="11">ATCC 700848 / DSM 11109 / ASRB2</strain>
    </source>
</reference>
<evidence type="ECO:0000256" key="2">
    <source>
        <dbReference type="ARBA" id="ARBA00022840"/>
    </source>
</evidence>
<reference evidence="10 11" key="1">
    <citation type="journal article" date="2011" name="Stand. Genomic Sci.">
        <title>Complete genome sequence of the acetate-degrading sulfate reducer Desulfobacca acetoxidans type strain (ASRB2).</title>
        <authorList>
            <person name="Goker M."/>
            <person name="Teshima H."/>
            <person name="Lapidus A."/>
            <person name="Nolan M."/>
            <person name="Lucas S."/>
            <person name="Hammon N."/>
            <person name="Deshpande S."/>
            <person name="Cheng J.F."/>
            <person name="Tapia R."/>
            <person name="Han C."/>
            <person name="Goodwin L."/>
            <person name="Pitluck S."/>
            <person name="Huntemann M."/>
            <person name="Liolios K."/>
            <person name="Ivanova N."/>
            <person name="Pagani I."/>
            <person name="Mavromatis K."/>
            <person name="Ovchinikova G."/>
            <person name="Pati A."/>
            <person name="Chen A."/>
            <person name="Palaniappan K."/>
            <person name="Land M."/>
            <person name="Hauser L."/>
            <person name="Brambilla E.M."/>
            <person name="Rohde M."/>
            <person name="Spring S."/>
            <person name="Detter J.C."/>
            <person name="Woyke T."/>
            <person name="Bristow J."/>
            <person name="Eisen J.A."/>
            <person name="Markowitz V."/>
            <person name="Hugenholtz P."/>
            <person name="Kyrpides N.C."/>
            <person name="Klenk H.P."/>
        </authorList>
    </citation>
    <scope>NUCLEOTIDE SEQUENCE [LARGE SCALE GENOMIC DNA]</scope>
    <source>
        <strain evidence="11">ATCC 700848 / DSM 11109 / ASRB2</strain>
    </source>
</reference>
<dbReference type="InterPro" id="IPR058031">
    <property type="entry name" value="AAA_lid_NorR"/>
</dbReference>
<evidence type="ECO:0000259" key="9">
    <source>
        <dbReference type="PROSITE" id="PS50113"/>
    </source>
</evidence>
<evidence type="ECO:0000256" key="5">
    <source>
        <dbReference type="ARBA" id="ARBA00023159"/>
    </source>
</evidence>
<dbReference type="SMART" id="SM00086">
    <property type="entry name" value="PAC"/>
    <property type="match status" value="2"/>
</dbReference>
<dbReference type="EMBL" id="CP002629">
    <property type="protein sequence ID" value="AEB08387.1"/>
    <property type="molecule type" value="Genomic_DNA"/>
</dbReference>
<dbReference type="NCBIfam" id="TIGR00229">
    <property type="entry name" value="sensory_box"/>
    <property type="match status" value="2"/>
</dbReference>
<evidence type="ECO:0000256" key="3">
    <source>
        <dbReference type="ARBA" id="ARBA00023015"/>
    </source>
</evidence>
<dbReference type="InterPro" id="IPR002197">
    <property type="entry name" value="HTH_Fis"/>
</dbReference>
<dbReference type="InterPro" id="IPR025944">
    <property type="entry name" value="Sigma_54_int_dom_CS"/>
</dbReference>
<dbReference type="SUPFAM" id="SSF46689">
    <property type="entry name" value="Homeodomain-like"/>
    <property type="match status" value="1"/>
</dbReference>
<dbReference type="InterPro" id="IPR013656">
    <property type="entry name" value="PAS_4"/>
</dbReference>
<dbReference type="AlphaFoldDB" id="F2NF47"/>
<dbReference type="eggNOG" id="COG2202">
    <property type="taxonomic scope" value="Bacteria"/>
</dbReference>
<dbReference type="SUPFAM" id="SSF55781">
    <property type="entry name" value="GAF domain-like"/>
    <property type="match status" value="1"/>
</dbReference>
<evidence type="ECO:0000313" key="11">
    <source>
        <dbReference type="Proteomes" id="UP000000483"/>
    </source>
</evidence>
<dbReference type="STRING" id="880072.Desac_0501"/>
<dbReference type="GO" id="GO:0005524">
    <property type="term" value="F:ATP binding"/>
    <property type="evidence" value="ECO:0007669"/>
    <property type="project" value="UniProtKB-KW"/>
</dbReference>
<evidence type="ECO:0000256" key="1">
    <source>
        <dbReference type="ARBA" id="ARBA00022741"/>
    </source>
</evidence>
<evidence type="ECO:0000313" key="10">
    <source>
        <dbReference type="EMBL" id="AEB08387.1"/>
    </source>
</evidence>
<dbReference type="CDD" id="cd00130">
    <property type="entry name" value="PAS"/>
    <property type="match status" value="2"/>
</dbReference>
<dbReference type="InterPro" id="IPR002078">
    <property type="entry name" value="Sigma_54_int"/>
</dbReference>
<dbReference type="RefSeq" id="WP_013705500.1">
    <property type="nucleotide sequence ID" value="NC_015388.1"/>
</dbReference>
<dbReference type="Proteomes" id="UP000000483">
    <property type="component" value="Chromosome"/>
</dbReference>
<evidence type="ECO:0000256" key="6">
    <source>
        <dbReference type="ARBA" id="ARBA00023163"/>
    </source>
</evidence>
<dbReference type="SUPFAM" id="SSF55785">
    <property type="entry name" value="PYP-like sensor domain (PAS domain)"/>
    <property type="match status" value="2"/>
</dbReference>
<dbReference type="Pfam" id="PF13426">
    <property type="entry name" value="PAS_9"/>
    <property type="match status" value="1"/>
</dbReference>
<dbReference type="SUPFAM" id="SSF52540">
    <property type="entry name" value="P-loop containing nucleoside triphosphate hydrolases"/>
    <property type="match status" value="1"/>
</dbReference>
<feature type="domain" description="PAC" evidence="9">
    <location>
        <begin position="78"/>
        <end position="130"/>
    </location>
</feature>
<dbReference type="InterPro" id="IPR000014">
    <property type="entry name" value="PAS"/>
</dbReference>
<dbReference type="OrthoDB" id="5413348at2"/>
<dbReference type="PROSITE" id="PS50113">
    <property type="entry name" value="PAC"/>
    <property type="match status" value="2"/>
</dbReference>
<dbReference type="Gene3D" id="3.30.450.20">
    <property type="entry name" value="PAS domain"/>
    <property type="match status" value="2"/>
</dbReference>
<dbReference type="SMART" id="SM00382">
    <property type="entry name" value="AAA"/>
    <property type="match status" value="1"/>
</dbReference>
<evidence type="ECO:0000256" key="4">
    <source>
        <dbReference type="ARBA" id="ARBA00023125"/>
    </source>
</evidence>
<proteinExistence type="predicted"/>
<dbReference type="KEGG" id="dao:Desac_0501"/>
<dbReference type="InterPro" id="IPR001610">
    <property type="entry name" value="PAC"/>
</dbReference>
<dbReference type="CDD" id="cd00009">
    <property type="entry name" value="AAA"/>
    <property type="match status" value="1"/>
</dbReference>
<dbReference type="PROSITE" id="PS50045">
    <property type="entry name" value="SIGMA54_INTERACT_4"/>
    <property type="match status" value="1"/>
</dbReference>
<sequence length="762" mass="86638">MTQLTEASLVRIFNSVTDPFVVYGRDYRILMVNPAFAATFQRPSHNLIGRRCYEVLYNRLDICEDCHIKEIFATGEPRTREILLTLPDNSQRHFEVRSHPVKDADGNVIQAFEHSQDITERKSLELQVRTSEEKYRTIVEMAREGIFILDYKARFTFANECLAQMLGYTPEEFLGRTLCSLMDEETRIRGKAQFNQNRKGLPLAQELRLNRRDGSPLHCLVSITPLMVGNDFFGSIGIVTDISQLKQVETELRAAKDALAAQAWELQKTQHQLETLLEISRQVNAKGSLPEIFNYIRDISRKIFTDAEPIFLILDSGRNAFLTLDDCPTKIAAPLGRMLRQLEKGEAAADLLHYLDKIKNSQIITKTQNNSVPPQLRQAVASYPSWFGLPLMTPDQCIGFFLLGSNTALDYALDDLRFFQTLFAQISGYIRQLVVREAEIRCLLQKVSERASYGEIIGQCGKMQEVYELIDLVAGSDATVFITGENGTGKELVARAIHERSHRRKGPFIVANCSAYSPTLLESELFGHEKGAFTGAIRQKKGRIERAQGGTLFLDEIGDIAAATQILLLRFLQDHCFERVGGEDTIMADVRILAATNKDLYKEAEAGRFREDLYYRLNVISIPLPALRERKEDIPLLAQHFLERFNAKEGKQIQRFSPNTLQVLMDFDWPGNVRQLENAVSHAVIVCQGDVIGRKHLPRFLKDKPEETVSTSLAEQERRLILRVLKESNWNKHDAARRLKLSRSTLYSKIRRYNLAPLAAVV</sequence>
<dbReference type="InterPro" id="IPR027417">
    <property type="entry name" value="P-loop_NTPase"/>
</dbReference>
<dbReference type="InterPro" id="IPR000700">
    <property type="entry name" value="PAS-assoc_C"/>
</dbReference>
<dbReference type="Pfam" id="PF08448">
    <property type="entry name" value="PAS_4"/>
    <property type="match status" value="1"/>
</dbReference>
<dbReference type="InterPro" id="IPR025943">
    <property type="entry name" value="Sigma_54_int_dom_ATP-bd_2"/>
</dbReference>
<keyword evidence="1" id="KW-0547">Nucleotide-binding</keyword>
<feature type="domain" description="Sigma-54 factor interaction" evidence="7">
    <location>
        <begin position="456"/>
        <end position="685"/>
    </location>
</feature>
<dbReference type="SMART" id="SM00091">
    <property type="entry name" value="PAS"/>
    <property type="match status" value="2"/>
</dbReference>
<keyword evidence="11" id="KW-1185">Reference proteome</keyword>
<name>F2NF47_DESAR</name>
<dbReference type="Gene3D" id="1.10.8.60">
    <property type="match status" value="1"/>
</dbReference>
<dbReference type="InterPro" id="IPR009057">
    <property type="entry name" value="Homeodomain-like_sf"/>
</dbReference>
<dbReference type="InterPro" id="IPR003593">
    <property type="entry name" value="AAA+_ATPase"/>
</dbReference>
<dbReference type="GO" id="GO:0006355">
    <property type="term" value="P:regulation of DNA-templated transcription"/>
    <property type="evidence" value="ECO:0007669"/>
    <property type="project" value="InterPro"/>
</dbReference>
<keyword evidence="3" id="KW-0805">Transcription regulation</keyword>
<protein>
    <submittedName>
        <fullName evidence="10">Sigma54 specific transcriptional regulator with PAS/PAC sensor, Fis family</fullName>
    </submittedName>
</protein>
<dbReference type="PROSITE" id="PS00676">
    <property type="entry name" value="SIGMA54_INTERACT_2"/>
    <property type="match status" value="1"/>
</dbReference>
<dbReference type="Gene3D" id="3.40.50.300">
    <property type="entry name" value="P-loop containing nucleotide triphosphate hydrolases"/>
    <property type="match status" value="1"/>
</dbReference>
<gene>
    <name evidence="10" type="ordered locus">Desac_0501</name>
</gene>
<dbReference type="PROSITE" id="PS50112">
    <property type="entry name" value="PAS"/>
    <property type="match status" value="1"/>
</dbReference>
<accession>F2NF47</accession>
<dbReference type="FunFam" id="1.10.8.60:FF:000014">
    <property type="entry name" value="DNA-binding transcriptional regulator NtrC"/>
    <property type="match status" value="1"/>
</dbReference>
<dbReference type="eggNOG" id="COG3290">
    <property type="taxonomic scope" value="Bacteria"/>
</dbReference>
<feature type="domain" description="PAS" evidence="8">
    <location>
        <begin position="131"/>
        <end position="187"/>
    </location>
</feature>
<dbReference type="PROSITE" id="PS00688">
    <property type="entry name" value="SIGMA54_INTERACT_3"/>
    <property type="match status" value="1"/>
</dbReference>
<evidence type="ECO:0000259" key="7">
    <source>
        <dbReference type="PROSITE" id="PS50045"/>
    </source>
</evidence>